<evidence type="ECO:0000313" key="8">
    <source>
        <dbReference type="Proteomes" id="UP001652663"/>
    </source>
</evidence>
<comment type="function">
    <text evidence="6">Has antibacterial activity.</text>
</comment>
<keyword evidence="6" id="KW-0211">Defensin</keyword>
<keyword evidence="3 6" id="KW-0964">Secreted</keyword>
<keyword evidence="6" id="KW-0929">Antimicrobial</keyword>
<evidence type="ECO:0000256" key="2">
    <source>
        <dbReference type="ARBA" id="ARBA00007371"/>
    </source>
</evidence>
<evidence type="ECO:0000256" key="1">
    <source>
        <dbReference type="ARBA" id="ARBA00004613"/>
    </source>
</evidence>
<sequence>MGFPTQRRRLICAPTVSQCSKCPTKGGFSGFLRRALCAQNSCARSPNEAEESGHPAPTSHWCRSHGPKCPLLLATKPSCLLPPAMSTAVPVFAILFFMSHVPPGSASFREVCERPNGSCQEFCLDSEIHSGRCLDGRPCCLPLVNVPEVDPTTPRVR</sequence>
<dbReference type="GeneID" id="139180098"/>
<dbReference type="InterPro" id="IPR025933">
    <property type="entry name" value="Beta_defensin_dom"/>
</dbReference>
<evidence type="ECO:0000256" key="5">
    <source>
        <dbReference type="ARBA" id="ARBA00023157"/>
    </source>
</evidence>
<protein>
    <recommendedName>
        <fullName evidence="6">Beta-defensin</fullName>
    </recommendedName>
</protein>
<dbReference type="RefSeq" id="XP_070637426.1">
    <property type="nucleotide sequence ID" value="XM_070781325.1"/>
</dbReference>
<evidence type="ECO:0000259" key="7">
    <source>
        <dbReference type="Pfam" id="PF13841"/>
    </source>
</evidence>
<evidence type="ECO:0000256" key="6">
    <source>
        <dbReference type="RuleBase" id="RU231113"/>
    </source>
</evidence>
<gene>
    <name evidence="9" type="primary">DEFB108B</name>
</gene>
<keyword evidence="6" id="KW-0044">Antibiotic</keyword>
<accession>A0ABM4RPE8</accession>
<comment type="subcellular location">
    <subcellularLocation>
        <location evidence="1 6">Secreted</location>
    </subcellularLocation>
</comment>
<evidence type="ECO:0000256" key="3">
    <source>
        <dbReference type="ARBA" id="ARBA00022525"/>
    </source>
</evidence>
<dbReference type="Pfam" id="PF13841">
    <property type="entry name" value="Defensin_beta_2"/>
    <property type="match status" value="1"/>
</dbReference>
<evidence type="ECO:0000313" key="9">
    <source>
        <dbReference type="RefSeq" id="XP_070637426.1"/>
    </source>
</evidence>
<evidence type="ECO:0000256" key="4">
    <source>
        <dbReference type="ARBA" id="ARBA00022729"/>
    </source>
</evidence>
<proteinExistence type="inferred from homology"/>
<keyword evidence="4" id="KW-0732">Signal</keyword>
<keyword evidence="5" id="KW-1015">Disulfide bond</keyword>
<keyword evidence="8" id="KW-1185">Reference proteome</keyword>
<organism evidence="8 9">
    <name type="scientific">Bos indicus</name>
    <name type="common">Zebu</name>
    <dbReference type="NCBI Taxonomy" id="9915"/>
    <lineage>
        <taxon>Eukaryota</taxon>
        <taxon>Metazoa</taxon>
        <taxon>Chordata</taxon>
        <taxon>Craniata</taxon>
        <taxon>Vertebrata</taxon>
        <taxon>Euteleostomi</taxon>
        <taxon>Mammalia</taxon>
        <taxon>Eutheria</taxon>
        <taxon>Laurasiatheria</taxon>
        <taxon>Artiodactyla</taxon>
        <taxon>Ruminantia</taxon>
        <taxon>Pecora</taxon>
        <taxon>Bovidae</taxon>
        <taxon>Bovinae</taxon>
        <taxon>Bos</taxon>
    </lineage>
</organism>
<dbReference type="Proteomes" id="UP001652663">
    <property type="component" value="Chromosome 27"/>
</dbReference>
<reference evidence="9" key="1">
    <citation type="submission" date="2025-08" db="UniProtKB">
        <authorList>
            <consortium name="RefSeq"/>
        </authorList>
    </citation>
    <scope>IDENTIFICATION</scope>
    <source>
        <tissue evidence="9">Blood</tissue>
    </source>
</reference>
<name>A0ABM4RPE8_BOSIN</name>
<feature type="domain" description="Beta-defensin" evidence="7">
    <location>
        <begin position="112"/>
        <end position="140"/>
    </location>
</feature>
<comment type="similarity">
    <text evidence="2 6">Belongs to the beta-defensin family.</text>
</comment>